<evidence type="ECO:0000313" key="3">
    <source>
        <dbReference type="Proteomes" id="UP000298061"/>
    </source>
</evidence>
<accession>A0A4Y9ZM64</accession>
<name>A0A4Y9ZM64_9AGAM</name>
<feature type="compositionally biased region" description="Acidic residues" evidence="1">
    <location>
        <begin position="29"/>
        <end position="44"/>
    </location>
</feature>
<keyword evidence="3" id="KW-1185">Reference proteome</keyword>
<evidence type="ECO:0000313" key="2">
    <source>
        <dbReference type="EMBL" id="TFY74921.1"/>
    </source>
</evidence>
<protein>
    <submittedName>
        <fullName evidence="2">Uncharacterized protein</fullName>
    </submittedName>
</protein>
<proteinExistence type="predicted"/>
<sequence length="44" mass="4927">MSIFEVISTTDEGGIVRDEYCTGDGLEGFNDEDDEEIDELNPEQ</sequence>
<reference evidence="2 3" key="1">
    <citation type="submission" date="2019-02" db="EMBL/GenBank/DDBJ databases">
        <title>Genome sequencing of the rare red list fungi Hericium alpestre (H. flagellum).</title>
        <authorList>
            <person name="Buettner E."/>
            <person name="Kellner H."/>
        </authorList>
    </citation>
    <scope>NUCLEOTIDE SEQUENCE [LARGE SCALE GENOMIC DNA]</scope>
    <source>
        <strain evidence="2 3">DSM 108284</strain>
    </source>
</reference>
<dbReference type="AlphaFoldDB" id="A0A4Y9ZM64"/>
<comment type="caution">
    <text evidence="2">The sequence shown here is derived from an EMBL/GenBank/DDBJ whole genome shotgun (WGS) entry which is preliminary data.</text>
</comment>
<dbReference type="Proteomes" id="UP000298061">
    <property type="component" value="Unassembled WGS sequence"/>
</dbReference>
<dbReference type="EMBL" id="SFCI01001805">
    <property type="protein sequence ID" value="TFY74921.1"/>
    <property type="molecule type" value="Genomic_DNA"/>
</dbReference>
<gene>
    <name evidence="2" type="ORF">EWM64_g9091</name>
</gene>
<feature type="region of interest" description="Disordered" evidence="1">
    <location>
        <begin position="18"/>
        <end position="44"/>
    </location>
</feature>
<evidence type="ECO:0000256" key="1">
    <source>
        <dbReference type="SAM" id="MobiDB-lite"/>
    </source>
</evidence>
<organism evidence="2 3">
    <name type="scientific">Hericium alpestre</name>
    <dbReference type="NCBI Taxonomy" id="135208"/>
    <lineage>
        <taxon>Eukaryota</taxon>
        <taxon>Fungi</taxon>
        <taxon>Dikarya</taxon>
        <taxon>Basidiomycota</taxon>
        <taxon>Agaricomycotina</taxon>
        <taxon>Agaricomycetes</taxon>
        <taxon>Russulales</taxon>
        <taxon>Hericiaceae</taxon>
        <taxon>Hericium</taxon>
    </lineage>
</organism>